<name>A0A2H0ALK0_9BACT</name>
<organism evidence="1 2">
    <name type="scientific">Candidatus Colwellbacteria bacterium CG23_combo_of_CG06-09_8_20_14_all_42_19</name>
    <dbReference type="NCBI Taxonomy" id="1974541"/>
    <lineage>
        <taxon>Bacteria</taxon>
        <taxon>Candidatus Colwelliibacteriota</taxon>
    </lineage>
</organism>
<accession>A0A2H0ALK0</accession>
<protein>
    <submittedName>
        <fullName evidence="1">Uncharacterized protein</fullName>
    </submittedName>
</protein>
<reference evidence="1 2" key="1">
    <citation type="submission" date="2017-09" db="EMBL/GenBank/DDBJ databases">
        <title>Depth-based differentiation of microbial function through sediment-hosted aquifers and enrichment of novel symbionts in the deep terrestrial subsurface.</title>
        <authorList>
            <person name="Probst A.J."/>
            <person name="Ladd B."/>
            <person name="Jarett J.K."/>
            <person name="Geller-Mcgrath D.E."/>
            <person name="Sieber C.M."/>
            <person name="Emerson J.B."/>
            <person name="Anantharaman K."/>
            <person name="Thomas B.C."/>
            <person name="Malmstrom R."/>
            <person name="Stieglmeier M."/>
            <person name="Klingl A."/>
            <person name="Woyke T."/>
            <person name="Ryan C.M."/>
            <person name="Banfield J.F."/>
        </authorList>
    </citation>
    <scope>NUCLEOTIDE SEQUENCE [LARGE SCALE GENOMIC DNA]</scope>
    <source>
        <strain evidence="1">CG23_combo_of_CG06-09_8_20_14_all_42_19</strain>
    </source>
</reference>
<dbReference type="AlphaFoldDB" id="A0A2H0ALK0"/>
<sequence length="101" mass="11966">MRLLLWTNHSRAKMRQYKLSESRVKRVLNRPERVEEGIADKTVTLMQPAGTAKHPYEIWVMAQDTAKRRKVISAWRYPGKTKPGEPLPERIMREFREASKF</sequence>
<evidence type="ECO:0000313" key="2">
    <source>
        <dbReference type="Proteomes" id="UP000230007"/>
    </source>
</evidence>
<comment type="caution">
    <text evidence="1">The sequence shown here is derived from an EMBL/GenBank/DDBJ whole genome shotgun (WGS) entry which is preliminary data.</text>
</comment>
<evidence type="ECO:0000313" key="1">
    <source>
        <dbReference type="EMBL" id="PIP46306.1"/>
    </source>
</evidence>
<gene>
    <name evidence="1" type="ORF">COX15_01000</name>
</gene>
<dbReference type="Proteomes" id="UP000230007">
    <property type="component" value="Unassembled WGS sequence"/>
</dbReference>
<proteinExistence type="predicted"/>
<dbReference type="EMBL" id="PCSK01000020">
    <property type="protein sequence ID" value="PIP46306.1"/>
    <property type="molecule type" value="Genomic_DNA"/>
</dbReference>